<feature type="domain" description="Peptidase M1 membrane alanine aminopeptidase" evidence="24">
    <location>
        <begin position="274"/>
        <end position="498"/>
    </location>
</feature>
<keyword evidence="5" id="KW-1003">Cell membrane</keyword>
<dbReference type="InterPro" id="IPR034016">
    <property type="entry name" value="M1_APN-typ"/>
</dbReference>
<dbReference type="GO" id="GO:0016285">
    <property type="term" value="F:alanyl aminopeptidase activity"/>
    <property type="evidence" value="ECO:0007669"/>
    <property type="project" value="UniProtKB-EC"/>
</dbReference>
<dbReference type="InterPro" id="IPR024571">
    <property type="entry name" value="ERAP1-like_C_dom"/>
</dbReference>
<keyword evidence="23" id="KW-0031">Aminopeptidase</keyword>
<evidence type="ECO:0000256" key="1">
    <source>
        <dbReference type="ARBA" id="ARBA00000098"/>
    </source>
</evidence>
<dbReference type="OrthoDB" id="510539at2759"/>
<dbReference type="GO" id="GO:0042277">
    <property type="term" value="F:peptide binding"/>
    <property type="evidence" value="ECO:0007669"/>
    <property type="project" value="TreeGrafter"/>
</dbReference>
<evidence type="ECO:0000256" key="22">
    <source>
        <dbReference type="PIRSR" id="PIRSR634016-4"/>
    </source>
</evidence>
<name>A0A8K0P2J5_LADFU</name>
<keyword evidence="9 21" id="KW-0479">Metal-binding</keyword>
<dbReference type="GO" id="GO:0008270">
    <property type="term" value="F:zinc ion binding"/>
    <property type="evidence" value="ECO:0007669"/>
    <property type="project" value="UniProtKB-UniRule"/>
</dbReference>
<dbReference type="GO" id="GO:0006508">
    <property type="term" value="P:proteolysis"/>
    <property type="evidence" value="ECO:0007669"/>
    <property type="project" value="UniProtKB-KW"/>
</dbReference>
<dbReference type="InterPro" id="IPR045357">
    <property type="entry name" value="Aminopeptidase_N-like_N"/>
</dbReference>
<dbReference type="SUPFAM" id="SSF63737">
    <property type="entry name" value="Leukotriene A4 hydrolase N-terminal domain"/>
    <property type="match status" value="1"/>
</dbReference>
<dbReference type="FunFam" id="1.10.390.10:FF:000016">
    <property type="entry name" value="Glutamyl aminopeptidase"/>
    <property type="match status" value="1"/>
</dbReference>
<evidence type="ECO:0000256" key="11">
    <source>
        <dbReference type="ARBA" id="ARBA00022801"/>
    </source>
</evidence>
<evidence type="ECO:0000256" key="19">
    <source>
        <dbReference type="ARBA" id="ARBA00023288"/>
    </source>
</evidence>
<dbReference type="Gene3D" id="2.60.40.1730">
    <property type="entry name" value="tricorn interacting facor f3 domain"/>
    <property type="match status" value="1"/>
</dbReference>
<dbReference type="EC" id="3.4.11.-" evidence="23"/>
<evidence type="ECO:0000256" key="15">
    <source>
        <dbReference type="ARBA" id="ARBA00023049"/>
    </source>
</evidence>
<dbReference type="InterPro" id="IPR042097">
    <property type="entry name" value="Aminopeptidase_N-like_N_sf"/>
</dbReference>
<dbReference type="InterPro" id="IPR001930">
    <property type="entry name" value="Peptidase_M1"/>
</dbReference>
<dbReference type="FunFam" id="1.25.50.20:FF:000001">
    <property type="entry name" value="Aminopeptidase"/>
    <property type="match status" value="1"/>
</dbReference>
<sequence>MEEQQNVRRILLFTILSSLALSARSWAPYRLPSHLVPEKYSLKIITHLEDENNFAFEGSVDIRVRCLQDGTNVTVHIKEPLKVVEEGVKVKAASGEEEGQELDIASHDQDLDNDFYVIGLSDELKQGMTYIVHIPFRGKLTQLLAGYYLSSYVDLATGQKRWLATTQFEPTDARRAFPCFDEPAMKARFSVSLGRSNNLTSLSNMPLNSTEPIENMPGWVWDHFSESVPMSTYLVAFIVSDFEHRVSPPLGPRHNDVNFRIWARKDAMDQVQLAIDVGPQALSFFEEYFDVPYPLPKQDMIAIPDFNSGAMENWGLITYRETTLLFDPMVSTIHNKQRVISVIAHELAHQWFGNLVTMKWWTDLWLNEGFATYAATLASNQIEPTWNLMDESAVEGYMIVTNLDSLKSSHPVSVPIGNPSEIPQIFDTISYKKGSFLLRMMSLFLGEVTFRKGVTSYLKTHRYKNAEQDDLWRALTAQAHLDGSLPEQVTVKDVMDTWTLQTGYPILTVTRNYDNGSATIKQERYFGLSHHQEQNQHWWVPISFTTQDEINFEDTSPKHWLPNTSSMEIFDLPASDKWVMFNLKASGLYRVNYDKKNWDLLVEAFNSDEFKNINVVNRAQIIDDAMNLARVGKITYDIAFGLLNYLKNEREYLPWRAALSNLGYIENMMRRTGEYGVFKRLLSPIYDEVSQSSPKNKTLFLIKQHSQIIAWACAYGVGDCVDQAKAAYKSWQKMSDPDANNPISINLRAIIYCTAIKYGDEDEWNFAWERYKNSNVGSEKNLILGSLGCSREEWILRRYLDWAMEDSSGIRRQDSYTAFVSSANGNIGYHVAYNFLKNHHKDLFDYYGPKATRLGRYYSSVGKSMNTMPEYMELKAIGEEPSFSLSKLTVEQTEEKVLNNIEWRTKYFDEIVRLLKNILKICRKAAPVVLTISKTFEKCFFIANKQLDVITIQLKDVRKK</sequence>
<dbReference type="Gene3D" id="1.10.390.10">
    <property type="entry name" value="Neutral Protease Domain 2"/>
    <property type="match status" value="1"/>
</dbReference>
<gene>
    <name evidence="27" type="ORF">J437_LFUL007074</name>
</gene>
<dbReference type="InterPro" id="IPR014782">
    <property type="entry name" value="Peptidase_M1_dom"/>
</dbReference>
<evidence type="ECO:0000256" key="10">
    <source>
        <dbReference type="ARBA" id="ARBA00022729"/>
    </source>
</evidence>
<dbReference type="GO" id="GO:0070006">
    <property type="term" value="F:metalloaminopeptidase activity"/>
    <property type="evidence" value="ECO:0007669"/>
    <property type="project" value="TreeGrafter"/>
</dbReference>
<dbReference type="SUPFAM" id="SSF55486">
    <property type="entry name" value="Metalloproteases ('zincins'), catalytic domain"/>
    <property type="match status" value="1"/>
</dbReference>
<evidence type="ECO:0000256" key="23">
    <source>
        <dbReference type="RuleBase" id="RU364040"/>
    </source>
</evidence>
<dbReference type="FunFam" id="2.60.40.1730:FF:000012">
    <property type="entry name" value="Aminopeptidase N"/>
    <property type="match status" value="1"/>
</dbReference>
<evidence type="ECO:0000256" key="21">
    <source>
        <dbReference type="PIRSR" id="PIRSR634016-3"/>
    </source>
</evidence>
<dbReference type="GO" id="GO:0005737">
    <property type="term" value="C:cytoplasm"/>
    <property type="evidence" value="ECO:0007669"/>
    <property type="project" value="TreeGrafter"/>
</dbReference>
<dbReference type="PANTHER" id="PTHR11533:SF253">
    <property type="entry name" value="AMINOPEPTIDASE-RELATED"/>
    <property type="match status" value="1"/>
</dbReference>
<comment type="cofactor">
    <cofactor evidence="21 23">
        <name>Zn(2+)</name>
        <dbReference type="ChEBI" id="CHEBI:29105"/>
    </cofactor>
    <text evidence="21 23">Binds 1 zinc ion per subunit.</text>
</comment>
<evidence type="ECO:0000313" key="27">
    <source>
        <dbReference type="EMBL" id="KAG8228739.1"/>
    </source>
</evidence>
<accession>A0A8K0P2J5</accession>
<dbReference type="GO" id="GO:0005886">
    <property type="term" value="C:plasma membrane"/>
    <property type="evidence" value="ECO:0007669"/>
    <property type="project" value="UniProtKB-SubCell"/>
</dbReference>
<dbReference type="GO" id="GO:0005615">
    <property type="term" value="C:extracellular space"/>
    <property type="evidence" value="ECO:0007669"/>
    <property type="project" value="TreeGrafter"/>
</dbReference>
<feature type="binding site" evidence="21">
    <location>
        <position position="345"/>
    </location>
    <ligand>
        <name>Zn(2+)</name>
        <dbReference type="ChEBI" id="CHEBI:29105"/>
        <note>catalytic</note>
    </ligand>
</feature>
<dbReference type="InterPro" id="IPR050344">
    <property type="entry name" value="Peptidase_M1_aminopeptidases"/>
</dbReference>
<reference evidence="27" key="2">
    <citation type="submission" date="2017-10" db="EMBL/GenBank/DDBJ databases">
        <title>Ladona fulva Genome sequencing and assembly.</title>
        <authorList>
            <person name="Murali S."/>
            <person name="Richards S."/>
            <person name="Bandaranaike D."/>
            <person name="Bellair M."/>
            <person name="Blankenburg K."/>
            <person name="Chao H."/>
            <person name="Dinh H."/>
            <person name="Doddapaneni H."/>
            <person name="Dugan-Rocha S."/>
            <person name="Elkadiri S."/>
            <person name="Gnanaolivu R."/>
            <person name="Hernandez B."/>
            <person name="Skinner E."/>
            <person name="Javaid M."/>
            <person name="Lee S."/>
            <person name="Li M."/>
            <person name="Ming W."/>
            <person name="Munidasa M."/>
            <person name="Muniz J."/>
            <person name="Nguyen L."/>
            <person name="Hughes D."/>
            <person name="Osuji N."/>
            <person name="Pu L.-L."/>
            <person name="Puazo M."/>
            <person name="Qu C."/>
            <person name="Quiroz J."/>
            <person name="Raj R."/>
            <person name="Weissenberger G."/>
            <person name="Xin Y."/>
            <person name="Zou X."/>
            <person name="Han Y."/>
            <person name="Worley K."/>
            <person name="Muzny D."/>
            <person name="Gibbs R."/>
        </authorList>
    </citation>
    <scope>NUCLEOTIDE SEQUENCE</scope>
    <source>
        <strain evidence="27">Sampled in the wild</strain>
    </source>
</reference>
<dbReference type="Gene3D" id="2.60.40.1910">
    <property type="match status" value="1"/>
</dbReference>
<keyword evidence="11 23" id="KW-0378">Hydrolase</keyword>
<dbReference type="EMBL" id="KZ308383">
    <property type="protein sequence ID" value="KAG8228739.1"/>
    <property type="molecule type" value="Genomic_DNA"/>
</dbReference>
<evidence type="ECO:0000256" key="14">
    <source>
        <dbReference type="ARBA" id="ARBA00022989"/>
    </source>
</evidence>
<evidence type="ECO:0000256" key="16">
    <source>
        <dbReference type="ARBA" id="ARBA00023136"/>
    </source>
</evidence>
<keyword evidence="14" id="KW-1133">Transmembrane helix</keyword>
<keyword evidence="13" id="KW-0735">Signal-anchor</keyword>
<feature type="binding site" evidence="21">
    <location>
        <position position="349"/>
    </location>
    <ligand>
        <name>Zn(2+)</name>
        <dbReference type="ChEBI" id="CHEBI:29105"/>
        <note>catalytic</note>
    </ligand>
</feature>
<evidence type="ECO:0000259" key="26">
    <source>
        <dbReference type="Pfam" id="PF17900"/>
    </source>
</evidence>
<evidence type="ECO:0000256" key="9">
    <source>
        <dbReference type="ARBA" id="ARBA00022723"/>
    </source>
</evidence>
<comment type="subcellular location">
    <subcellularLocation>
        <location evidence="3">Cell membrane</location>
        <topology evidence="3">Lipid-anchor</topology>
        <topology evidence="3">GPI-anchor</topology>
    </subcellularLocation>
    <subcellularLocation>
        <location evidence="2">Membrane</location>
        <topology evidence="2">Single-pass type II membrane protein</topology>
    </subcellularLocation>
</comment>
<evidence type="ECO:0000256" key="13">
    <source>
        <dbReference type="ARBA" id="ARBA00022968"/>
    </source>
</evidence>
<keyword evidence="6" id="KW-0336">GPI-anchor</keyword>
<keyword evidence="19" id="KW-0449">Lipoprotein</keyword>
<evidence type="ECO:0000256" key="12">
    <source>
        <dbReference type="ARBA" id="ARBA00022833"/>
    </source>
</evidence>
<keyword evidence="8" id="KW-0812">Transmembrane</keyword>
<proteinExistence type="inferred from homology"/>
<dbReference type="CDD" id="cd09601">
    <property type="entry name" value="M1_APN-Q_like"/>
    <property type="match status" value="1"/>
</dbReference>
<feature type="active site" description="Proton acceptor" evidence="20">
    <location>
        <position position="346"/>
    </location>
</feature>
<feature type="domain" description="ERAP1-like C-terminal" evidence="25">
    <location>
        <begin position="578"/>
        <end position="897"/>
    </location>
</feature>
<keyword evidence="18" id="KW-0325">Glycoprotein</keyword>
<dbReference type="FunFam" id="2.60.40.1910:FF:000008">
    <property type="entry name" value="Aminopeptidase"/>
    <property type="match status" value="1"/>
</dbReference>
<evidence type="ECO:0000256" key="20">
    <source>
        <dbReference type="PIRSR" id="PIRSR634016-1"/>
    </source>
</evidence>
<dbReference type="AlphaFoldDB" id="A0A8K0P2J5"/>
<feature type="domain" description="Aminopeptidase N-like N-terminal" evidence="26">
    <location>
        <begin position="36"/>
        <end position="234"/>
    </location>
</feature>
<dbReference type="PANTHER" id="PTHR11533">
    <property type="entry name" value="PROTEASE M1 ZINC METALLOPROTEASE"/>
    <property type="match status" value="1"/>
</dbReference>
<dbReference type="InterPro" id="IPR027268">
    <property type="entry name" value="Peptidase_M4/M1_CTD_sf"/>
</dbReference>
<organism evidence="27 28">
    <name type="scientific">Ladona fulva</name>
    <name type="common">Scarce chaser dragonfly</name>
    <name type="synonym">Libellula fulva</name>
    <dbReference type="NCBI Taxonomy" id="123851"/>
    <lineage>
        <taxon>Eukaryota</taxon>
        <taxon>Metazoa</taxon>
        <taxon>Ecdysozoa</taxon>
        <taxon>Arthropoda</taxon>
        <taxon>Hexapoda</taxon>
        <taxon>Insecta</taxon>
        <taxon>Pterygota</taxon>
        <taxon>Palaeoptera</taxon>
        <taxon>Odonata</taxon>
        <taxon>Epiprocta</taxon>
        <taxon>Anisoptera</taxon>
        <taxon>Libelluloidea</taxon>
        <taxon>Libellulidae</taxon>
        <taxon>Ladona</taxon>
    </lineage>
</organism>
<dbReference type="Pfam" id="PF17900">
    <property type="entry name" value="Peptidase_M1_N"/>
    <property type="match status" value="1"/>
</dbReference>
<comment type="caution">
    <text evidence="27">The sequence shown here is derived from an EMBL/GenBank/DDBJ whole genome shotgun (WGS) entry which is preliminary data.</text>
</comment>
<feature type="site" description="Transition state stabilizer" evidence="22">
    <location>
        <position position="431"/>
    </location>
</feature>
<dbReference type="Pfam" id="PF01433">
    <property type="entry name" value="Peptidase_M1"/>
    <property type="match status" value="1"/>
</dbReference>
<comment type="similarity">
    <text evidence="4 23">Belongs to the peptidase M1 family.</text>
</comment>
<evidence type="ECO:0000313" key="28">
    <source>
        <dbReference type="Proteomes" id="UP000792457"/>
    </source>
</evidence>
<dbReference type="GO" id="GO:0098552">
    <property type="term" value="C:side of membrane"/>
    <property type="evidence" value="ECO:0007669"/>
    <property type="project" value="UniProtKB-KW"/>
</dbReference>
<keyword evidence="17" id="KW-1015">Disulfide bond</keyword>
<reference evidence="27" key="1">
    <citation type="submission" date="2013-04" db="EMBL/GenBank/DDBJ databases">
        <authorList>
            <person name="Qu J."/>
            <person name="Murali S.C."/>
            <person name="Bandaranaike D."/>
            <person name="Bellair M."/>
            <person name="Blankenburg K."/>
            <person name="Chao H."/>
            <person name="Dinh H."/>
            <person name="Doddapaneni H."/>
            <person name="Downs B."/>
            <person name="Dugan-Rocha S."/>
            <person name="Elkadiri S."/>
            <person name="Gnanaolivu R.D."/>
            <person name="Hernandez B."/>
            <person name="Javaid M."/>
            <person name="Jayaseelan J.C."/>
            <person name="Lee S."/>
            <person name="Li M."/>
            <person name="Ming W."/>
            <person name="Munidasa M."/>
            <person name="Muniz J."/>
            <person name="Nguyen L."/>
            <person name="Ongeri F."/>
            <person name="Osuji N."/>
            <person name="Pu L.-L."/>
            <person name="Puazo M."/>
            <person name="Qu C."/>
            <person name="Quiroz J."/>
            <person name="Raj R."/>
            <person name="Weissenberger G."/>
            <person name="Xin Y."/>
            <person name="Zou X."/>
            <person name="Han Y."/>
            <person name="Richards S."/>
            <person name="Worley K."/>
            <person name="Muzny D."/>
            <person name="Gibbs R."/>
        </authorList>
    </citation>
    <scope>NUCLEOTIDE SEQUENCE</scope>
    <source>
        <strain evidence="27">Sampled in the wild</strain>
    </source>
</reference>
<evidence type="ECO:0000256" key="6">
    <source>
        <dbReference type="ARBA" id="ARBA00022622"/>
    </source>
</evidence>
<dbReference type="Pfam" id="PF11838">
    <property type="entry name" value="ERAP1_C"/>
    <property type="match status" value="1"/>
</dbReference>
<evidence type="ECO:0000256" key="3">
    <source>
        <dbReference type="ARBA" id="ARBA00004609"/>
    </source>
</evidence>
<dbReference type="Proteomes" id="UP000792457">
    <property type="component" value="Unassembled WGS sequence"/>
</dbReference>
<evidence type="ECO:0000256" key="7">
    <source>
        <dbReference type="ARBA" id="ARBA00022670"/>
    </source>
</evidence>
<keyword evidence="7 23" id="KW-0645">Protease</keyword>
<evidence type="ECO:0000256" key="2">
    <source>
        <dbReference type="ARBA" id="ARBA00004606"/>
    </source>
</evidence>
<keyword evidence="28" id="KW-1185">Reference proteome</keyword>
<evidence type="ECO:0000259" key="24">
    <source>
        <dbReference type="Pfam" id="PF01433"/>
    </source>
</evidence>
<protein>
    <recommendedName>
        <fullName evidence="23">Aminopeptidase</fullName>
        <ecNumber evidence="23">3.4.11.-</ecNumber>
    </recommendedName>
</protein>
<dbReference type="GO" id="GO:0043171">
    <property type="term" value="P:peptide catabolic process"/>
    <property type="evidence" value="ECO:0007669"/>
    <property type="project" value="TreeGrafter"/>
</dbReference>
<evidence type="ECO:0000256" key="4">
    <source>
        <dbReference type="ARBA" id="ARBA00010136"/>
    </source>
</evidence>
<keyword evidence="10" id="KW-0732">Signal</keyword>
<keyword evidence="12 21" id="KW-0862">Zinc</keyword>
<dbReference type="Gene3D" id="1.25.50.20">
    <property type="match status" value="1"/>
</dbReference>
<evidence type="ECO:0000256" key="5">
    <source>
        <dbReference type="ARBA" id="ARBA00022475"/>
    </source>
</evidence>
<evidence type="ECO:0000256" key="17">
    <source>
        <dbReference type="ARBA" id="ARBA00023157"/>
    </source>
</evidence>
<evidence type="ECO:0000256" key="8">
    <source>
        <dbReference type="ARBA" id="ARBA00022692"/>
    </source>
</evidence>
<keyword evidence="15 23" id="KW-0482">Metalloprotease</keyword>
<evidence type="ECO:0000259" key="25">
    <source>
        <dbReference type="Pfam" id="PF11838"/>
    </source>
</evidence>
<feature type="binding site" evidence="21">
    <location>
        <position position="368"/>
    </location>
    <ligand>
        <name>Zn(2+)</name>
        <dbReference type="ChEBI" id="CHEBI:29105"/>
        <note>catalytic</note>
    </ligand>
</feature>
<comment type="catalytic activity">
    <reaction evidence="1">
        <text>Release of an N-terminal amino acid, Xaa-|-Yaa- from a peptide, amide or arylamide. Xaa is preferably Ala, but may be most amino acids including Pro (slow action). When a terminal hydrophobic residue is followed by a prolyl residue, the two may be released as an intact Xaa-Pro dipeptide.</text>
        <dbReference type="EC" id="3.4.11.2"/>
    </reaction>
</comment>
<evidence type="ECO:0000256" key="18">
    <source>
        <dbReference type="ARBA" id="ARBA00023180"/>
    </source>
</evidence>
<keyword evidence="16" id="KW-0472">Membrane</keyword>
<dbReference type="PRINTS" id="PR00756">
    <property type="entry name" value="ALADIPTASE"/>
</dbReference>